<dbReference type="PROSITE" id="PS50011">
    <property type="entry name" value="PROTEIN_KINASE_DOM"/>
    <property type="match status" value="1"/>
</dbReference>
<dbReference type="InterPro" id="IPR000719">
    <property type="entry name" value="Prot_kinase_dom"/>
</dbReference>
<keyword evidence="8" id="KW-0141">cGMP biosynthesis</keyword>
<dbReference type="GO" id="GO:0001653">
    <property type="term" value="F:peptide receptor activity"/>
    <property type="evidence" value="ECO:0007669"/>
    <property type="project" value="TreeGrafter"/>
</dbReference>
<dbReference type="InterPro" id="IPR029787">
    <property type="entry name" value="Nucleotide_cyclase"/>
</dbReference>
<evidence type="ECO:0000256" key="4">
    <source>
        <dbReference type="ARBA" id="ARBA00022741"/>
    </source>
</evidence>
<dbReference type="InterPro" id="IPR001245">
    <property type="entry name" value="Ser-Thr/Tyr_kinase_cat_dom"/>
</dbReference>
<dbReference type="SUPFAM" id="SSF56112">
    <property type="entry name" value="Protein kinase-like (PK-like)"/>
    <property type="match status" value="1"/>
</dbReference>
<evidence type="ECO:0000259" key="10">
    <source>
        <dbReference type="PROSITE" id="PS50125"/>
    </source>
</evidence>
<dbReference type="GO" id="GO:0005886">
    <property type="term" value="C:plasma membrane"/>
    <property type="evidence" value="ECO:0007669"/>
    <property type="project" value="TreeGrafter"/>
</dbReference>
<dbReference type="Gene3D" id="1.10.510.10">
    <property type="entry name" value="Transferase(Phosphotransferase) domain 1"/>
    <property type="match status" value="1"/>
</dbReference>
<evidence type="ECO:0000256" key="5">
    <source>
        <dbReference type="ARBA" id="ARBA00022989"/>
    </source>
</evidence>
<name>A0A7S3L2A5_9STRA</name>
<evidence type="ECO:0000256" key="3">
    <source>
        <dbReference type="ARBA" id="ARBA00022692"/>
    </source>
</evidence>
<sequence length="271" mass="30792">MTDMYSIGIIIYEIYSRKSPYEGEDFRDTIRKICDRRVNKRPPTPEMCPSKMSDLMKKCWSPDPEFRPKAKDLDLLLMDMNSRDAEPLEPEDNKEKQPRTGDMLYQLFPSKVADVLKRGEKVEPETHENVTVIFSETMNFNEMTRSVTPLKISQMLDRLYLALDKVASQHHVFKVETVGDAYMGVTNLENDQDDTHVKNAAEFAMAMVREASTILIDPENPQLGCINIRVGFHSGPVVSNVIGSLNPRYGLFGDTVNTASRMGTLCLCSNR</sequence>
<dbReference type="PANTHER" id="PTHR11920">
    <property type="entry name" value="GUANYLYL CYCLASE"/>
    <property type="match status" value="1"/>
</dbReference>
<dbReference type="Pfam" id="PF00211">
    <property type="entry name" value="Guanylate_cyc"/>
    <property type="match status" value="1"/>
</dbReference>
<evidence type="ECO:0000256" key="8">
    <source>
        <dbReference type="ARBA" id="ARBA00023293"/>
    </source>
</evidence>
<reference evidence="11" key="1">
    <citation type="submission" date="2021-01" db="EMBL/GenBank/DDBJ databases">
        <authorList>
            <person name="Corre E."/>
            <person name="Pelletier E."/>
            <person name="Niang G."/>
            <person name="Scheremetjew M."/>
            <person name="Finn R."/>
            <person name="Kale V."/>
            <person name="Holt S."/>
            <person name="Cochrane G."/>
            <person name="Meng A."/>
            <person name="Brown T."/>
            <person name="Cohen L."/>
        </authorList>
    </citation>
    <scope>NUCLEOTIDE SEQUENCE</scope>
    <source>
        <strain evidence="11">CCMP127</strain>
    </source>
</reference>
<keyword evidence="5" id="KW-1133">Transmembrane helix</keyword>
<keyword evidence="7" id="KW-0456">Lyase</keyword>
<dbReference type="GO" id="GO:0004383">
    <property type="term" value="F:guanylate cyclase activity"/>
    <property type="evidence" value="ECO:0007669"/>
    <property type="project" value="UniProtKB-EC"/>
</dbReference>
<proteinExistence type="predicted"/>
<evidence type="ECO:0000256" key="7">
    <source>
        <dbReference type="ARBA" id="ARBA00023239"/>
    </source>
</evidence>
<dbReference type="InterPro" id="IPR050401">
    <property type="entry name" value="Cyclic_nucleotide_synthase"/>
</dbReference>
<dbReference type="GO" id="GO:0004672">
    <property type="term" value="F:protein kinase activity"/>
    <property type="evidence" value="ECO:0007669"/>
    <property type="project" value="InterPro"/>
</dbReference>
<protein>
    <recommendedName>
        <fullName evidence="2">guanylate cyclase</fullName>
        <ecNumber evidence="2">4.6.1.2</ecNumber>
    </recommendedName>
</protein>
<keyword evidence="4" id="KW-0547">Nucleotide-binding</keyword>
<feature type="domain" description="Protein kinase" evidence="9">
    <location>
        <begin position="1"/>
        <end position="77"/>
    </location>
</feature>
<dbReference type="AlphaFoldDB" id="A0A7S3L2A5"/>
<evidence type="ECO:0000259" key="9">
    <source>
        <dbReference type="PROSITE" id="PS50011"/>
    </source>
</evidence>
<dbReference type="Gene3D" id="3.30.70.1230">
    <property type="entry name" value="Nucleotide cyclase"/>
    <property type="match status" value="1"/>
</dbReference>
<evidence type="ECO:0000313" key="11">
    <source>
        <dbReference type="EMBL" id="CAE0406883.1"/>
    </source>
</evidence>
<dbReference type="Pfam" id="PF07714">
    <property type="entry name" value="PK_Tyr_Ser-Thr"/>
    <property type="match status" value="1"/>
</dbReference>
<dbReference type="InterPro" id="IPR001054">
    <property type="entry name" value="A/G_cyclase"/>
</dbReference>
<dbReference type="EMBL" id="HBIM01005526">
    <property type="protein sequence ID" value="CAE0406883.1"/>
    <property type="molecule type" value="Transcribed_RNA"/>
</dbReference>
<dbReference type="GO" id="GO:0004016">
    <property type="term" value="F:adenylate cyclase activity"/>
    <property type="evidence" value="ECO:0007669"/>
    <property type="project" value="TreeGrafter"/>
</dbReference>
<gene>
    <name evidence="11" type="ORF">ACOF00016_LOCUS4710</name>
</gene>
<organism evidence="11">
    <name type="scientific">Amphora coffeiformis</name>
    <dbReference type="NCBI Taxonomy" id="265554"/>
    <lineage>
        <taxon>Eukaryota</taxon>
        <taxon>Sar</taxon>
        <taxon>Stramenopiles</taxon>
        <taxon>Ochrophyta</taxon>
        <taxon>Bacillariophyta</taxon>
        <taxon>Bacillariophyceae</taxon>
        <taxon>Bacillariophycidae</taxon>
        <taxon>Thalassiophysales</taxon>
        <taxon>Catenulaceae</taxon>
        <taxon>Amphora</taxon>
    </lineage>
</organism>
<dbReference type="GO" id="GO:0005524">
    <property type="term" value="F:ATP binding"/>
    <property type="evidence" value="ECO:0007669"/>
    <property type="project" value="InterPro"/>
</dbReference>
<evidence type="ECO:0000256" key="1">
    <source>
        <dbReference type="ARBA" id="ARBA00004167"/>
    </source>
</evidence>
<accession>A0A7S3L2A5</accession>
<dbReference type="GO" id="GO:0035556">
    <property type="term" value="P:intracellular signal transduction"/>
    <property type="evidence" value="ECO:0007669"/>
    <property type="project" value="InterPro"/>
</dbReference>
<dbReference type="PANTHER" id="PTHR11920:SF335">
    <property type="entry name" value="GUANYLATE CYCLASE"/>
    <property type="match status" value="1"/>
</dbReference>
<comment type="subcellular location">
    <subcellularLocation>
        <location evidence="1">Membrane</location>
        <topology evidence="1">Single-pass membrane protein</topology>
    </subcellularLocation>
</comment>
<evidence type="ECO:0000256" key="2">
    <source>
        <dbReference type="ARBA" id="ARBA00012202"/>
    </source>
</evidence>
<dbReference type="InterPro" id="IPR011009">
    <property type="entry name" value="Kinase-like_dom_sf"/>
</dbReference>
<keyword evidence="6" id="KW-0472">Membrane</keyword>
<dbReference type="SMART" id="SM00044">
    <property type="entry name" value="CYCc"/>
    <property type="match status" value="1"/>
</dbReference>
<dbReference type="GO" id="GO:0007168">
    <property type="term" value="P:receptor guanylyl cyclase signaling pathway"/>
    <property type="evidence" value="ECO:0007669"/>
    <property type="project" value="TreeGrafter"/>
</dbReference>
<dbReference type="EC" id="4.6.1.2" evidence="2"/>
<keyword evidence="3" id="KW-0812">Transmembrane</keyword>
<dbReference type="PROSITE" id="PS50125">
    <property type="entry name" value="GUANYLATE_CYCLASE_2"/>
    <property type="match status" value="1"/>
</dbReference>
<feature type="domain" description="Guanylate cyclase" evidence="10">
    <location>
        <begin position="131"/>
        <end position="263"/>
    </location>
</feature>
<evidence type="ECO:0000256" key="6">
    <source>
        <dbReference type="ARBA" id="ARBA00023136"/>
    </source>
</evidence>
<dbReference type="CDD" id="cd07302">
    <property type="entry name" value="CHD"/>
    <property type="match status" value="1"/>
</dbReference>
<dbReference type="SUPFAM" id="SSF55073">
    <property type="entry name" value="Nucleotide cyclase"/>
    <property type="match status" value="1"/>
</dbReference>